<comment type="caution">
    <text evidence="3">The sequence shown here is derived from an EMBL/GenBank/DDBJ whole genome shotgun (WGS) entry which is preliminary data.</text>
</comment>
<feature type="domain" description="Gins51 C-terminal" evidence="2">
    <location>
        <begin position="296"/>
        <end position="340"/>
    </location>
</feature>
<feature type="compositionally biased region" description="Basic and acidic residues" evidence="1">
    <location>
        <begin position="260"/>
        <end position="272"/>
    </location>
</feature>
<evidence type="ECO:0000313" key="3">
    <source>
        <dbReference type="EMBL" id="MFC6952810.1"/>
    </source>
</evidence>
<sequence>MNIDELRSAQSKERQKSDLQQLRESFYGDVAAYVEELEAERERAAERAEDPFGSPEVQQLTNDIETAKDTAEAIYERRLGKIVKKASLVSAEMANPNDVNGLTAEEQALFSDLVERIEENKAHMLDVIAGDVAPGARDDATAASGDASASSDAGSRASADAAAANADVPHPEDGLDADADPTAASGDDGATADGNATGDERTGGDEDLRRSEAAAVADVPDGPPADDAAPDPDGADHVSAADLMGGDDDPADGEASDQQHASDRDPTSRDEPSTDASGASGSAGGDAGGEDERATLRVTENVGEIFGVDEREYTLAAEDVVTLPEENADVLVSQGAAERLD</sequence>
<organism evidence="3 4">
    <name type="scientific">Halorubellus litoreus</name>
    <dbReference type="NCBI Taxonomy" id="755308"/>
    <lineage>
        <taxon>Archaea</taxon>
        <taxon>Methanobacteriati</taxon>
        <taxon>Methanobacteriota</taxon>
        <taxon>Stenosarchaea group</taxon>
        <taxon>Halobacteria</taxon>
        <taxon>Halobacteriales</taxon>
        <taxon>Halorubellaceae</taxon>
        <taxon>Halorubellus</taxon>
    </lineage>
</organism>
<feature type="compositionally biased region" description="Low complexity" evidence="1">
    <location>
        <begin position="180"/>
        <end position="197"/>
    </location>
</feature>
<feature type="region of interest" description="Disordered" evidence="1">
    <location>
        <begin position="1"/>
        <end position="20"/>
    </location>
</feature>
<feature type="compositionally biased region" description="Basic and acidic residues" evidence="1">
    <location>
        <begin position="198"/>
        <end position="212"/>
    </location>
</feature>
<protein>
    <recommendedName>
        <fullName evidence="2">Gins51 C-terminal domain-containing protein</fullName>
    </recommendedName>
</protein>
<feature type="region of interest" description="Disordered" evidence="1">
    <location>
        <begin position="135"/>
        <end position="298"/>
    </location>
</feature>
<evidence type="ECO:0000256" key="1">
    <source>
        <dbReference type="SAM" id="MobiDB-lite"/>
    </source>
</evidence>
<dbReference type="AlphaFoldDB" id="A0ABD5VB40"/>
<feature type="compositionally biased region" description="Low complexity" evidence="1">
    <location>
        <begin position="141"/>
        <end position="167"/>
    </location>
</feature>
<name>A0ABD5VB40_9EURY</name>
<dbReference type="Pfam" id="PF22090">
    <property type="entry name" value="Gins51_C"/>
    <property type="match status" value="1"/>
</dbReference>
<feature type="compositionally biased region" description="Acidic residues" evidence="1">
    <location>
        <begin position="245"/>
        <end position="255"/>
    </location>
</feature>
<evidence type="ECO:0000259" key="2">
    <source>
        <dbReference type="Pfam" id="PF22090"/>
    </source>
</evidence>
<gene>
    <name evidence="3" type="ORF">ACFQGB_08020</name>
</gene>
<dbReference type="InterPro" id="IPR054314">
    <property type="entry name" value="Gins51_C"/>
</dbReference>
<dbReference type="Proteomes" id="UP001596395">
    <property type="component" value="Unassembled WGS sequence"/>
</dbReference>
<dbReference type="RefSeq" id="WP_336349794.1">
    <property type="nucleotide sequence ID" value="NZ_JAZAQL010000002.1"/>
</dbReference>
<keyword evidence="4" id="KW-1185">Reference proteome</keyword>
<reference evidence="3 4" key="1">
    <citation type="journal article" date="2019" name="Int. J. Syst. Evol. Microbiol.">
        <title>The Global Catalogue of Microorganisms (GCM) 10K type strain sequencing project: providing services to taxonomists for standard genome sequencing and annotation.</title>
        <authorList>
            <consortium name="The Broad Institute Genomics Platform"/>
            <consortium name="The Broad Institute Genome Sequencing Center for Infectious Disease"/>
            <person name="Wu L."/>
            <person name="Ma J."/>
        </authorList>
    </citation>
    <scope>NUCLEOTIDE SEQUENCE [LARGE SCALE GENOMIC DNA]</scope>
    <source>
        <strain evidence="3 4">GX26</strain>
    </source>
</reference>
<evidence type="ECO:0000313" key="4">
    <source>
        <dbReference type="Proteomes" id="UP001596395"/>
    </source>
</evidence>
<dbReference type="CDD" id="cd11714">
    <property type="entry name" value="GINS_A_archaea"/>
    <property type="match status" value="1"/>
</dbReference>
<dbReference type="Gene3D" id="3.40.5.50">
    <property type="match status" value="1"/>
</dbReference>
<dbReference type="EMBL" id="JBHSXN010000002">
    <property type="protein sequence ID" value="MFC6952810.1"/>
    <property type="molecule type" value="Genomic_DNA"/>
</dbReference>
<dbReference type="Gene3D" id="1.20.58.1030">
    <property type="match status" value="1"/>
</dbReference>
<proteinExistence type="predicted"/>
<accession>A0ABD5VB40</accession>
<feature type="compositionally biased region" description="Basic and acidic residues" evidence="1">
    <location>
        <begin position="1"/>
        <end position="17"/>
    </location>
</feature>